<sequence>MEKSGAISDAFFDSRPWLDSELHDEFFSVDGDFTPLHENDEDEDAATEGSPASTTAEAGKRKKLGEHFRESLPGGGRATENEGISRVKPNAPNKTDFPSPRRTTTSRRILKGRRSKPGRLSQSIRVCLERFVLCRPSQGDMKNVRSSITASKGRIRFLDN</sequence>
<name>A0ACB9NTA8_9MYRT</name>
<evidence type="ECO:0000313" key="2">
    <source>
        <dbReference type="Proteomes" id="UP001057402"/>
    </source>
</evidence>
<accession>A0ACB9NTA8</accession>
<organism evidence="1 2">
    <name type="scientific">Melastoma candidum</name>
    <dbReference type="NCBI Taxonomy" id="119954"/>
    <lineage>
        <taxon>Eukaryota</taxon>
        <taxon>Viridiplantae</taxon>
        <taxon>Streptophyta</taxon>
        <taxon>Embryophyta</taxon>
        <taxon>Tracheophyta</taxon>
        <taxon>Spermatophyta</taxon>
        <taxon>Magnoliopsida</taxon>
        <taxon>eudicotyledons</taxon>
        <taxon>Gunneridae</taxon>
        <taxon>Pentapetalae</taxon>
        <taxon>rosids</taxon>
        <taxon>malvids</taxon>
        <taxon>Myrtales</taxon>
        <taxon>Melastomataceae</taxon>
        <taxon>Melastomatoideae</taxon>
        <taxon>Melastomateae</taxon>
        <taxon>Melastoma</taxon>
    </lineage>
</organism>
<comment type="caution">
    <text evidence="1">The sequence shown here is derived from an EMBL/GenBank/DDBJ whole genome shotgun (WGS) entry which is preliminary data.</text>
</comment>
<protein>
    <submittedName>
        <fullName evidence="1">Uncharacterized protein</fullName>
    </submittedName>
</protein>
<dbReference type="Proteomes" id="UP001057402">
    <property type="component" value="Chromosome 7"/>
</dbReference>
<keyword evidence="2" id="KW-1185">Reference proteome</keyword>
<proteinExistence type="predicted"/>
<reference evidence="2" key="1">
    <citation type="journal article" date="2023" name="Front. Plant Sci.">
        <title>Chromosomal-level genome assembly of Melastoma candidum provides insights into trichome evolution.</title>
        <authorList>
            <person name="Zhong Y."/>
            <person name="Wu W."/>
            <person name="Sun C."/>
            <person name="Zou P."/>
            <person name="Liu Y."/>
            <person name="Dai S."/>
            <person name="Zhou R."/>
        </authorList>
    </citation>
    <scope>NUCLEOTIDE SEQUENCE [LARGE SCALE GENOMIC DNA]</scope>
</reference>
<gene>
    <name evidence="1" type="ORF">MLD38_024450</name>
</gene>
<evidence type="ECO:0000313" key="1">
    <source>
        <dbReference type="EMBL" id="KAI4339510.1"/>
    </source>
</evidence>
<dbReference type="EMBL" id="CM042886">
    <property type="protein sequence ID" value="KAI4339510.1"/>
    <property type="molecule type" value="Genomic_DNA"/>
</dbReference>